<accession>A0A103XHR7</accession>
<feature type="domain" description="NADP-dependent oxidoreductase" evidence="3">
    <location>
        <begin position="364"/>
        <end position="623"/>
    </location>
</feature>
<dbReference type="EMBL" id="LEKV01005087">
    <property type="protein sequence ID" value="KVH90950.1"/>
    <property type="molecule type" value="Genomic_DNA"/>
</dbReference>
<dbReference type="Gramene" id="KVH90950">
    <property type="protein sequence ID" value="KVH90950"/>
    <property type="gene ID" value="Ccrd_007042"/>
</dbReference>
<feature type="domain" description="NADP-dependent oxidoreductase" evidence="3">
    <location>
        <begin position="1030"/>
        <end position="1328"/>
    </location>
</feature>
<dbReference type="PANTHER" id="PTHR43625:SF55">
    <property type="entry name" value="PERAKINE REDUCTASE"/>
    <property type="match status" value="1"/>
</dbReference>
<proteinExistence type="predicted"/>
<keyword evidence="1" id="KW-0521">NADP</keyword>
<evidence type="ECO:0000256" key="2">
    <source>
        <dbReference type="ARBA" id="ARBA00023002"/>
    </source>
</evidence>
<dbReference type="GO" id="GO:0005737">
    <property type="term" value="C:cytoplasm"/>
    <property type="evidence" value="ECO:0007669"/>
    <property type="project" value="TreeGrafter"/>
</dbReference>
<evidence type="ECO:0000313" key="5">
    <source>
        <dbReference type="Proteomes" id="UP000243975"/>
    </source>
</evidence>
<evidence type="ECO:0000259" key="3">
    <source>
        <dbReference type="Pfam" id="PF00248"/>
    </source>
</evidence>
<dbReference type="InterPro" id="IPR023210">
    <property type="entry name" value="NADP_OxRdtase_dom"/>
</dbReference>
<dbReference type="PRINTS" id="PR00069">
    <property type="entry name" value="ALDKETRDTASE"/>
</dbReference>
<protein>
    <submittedName>
        <fullName evidence="4">Aldo/keto reductase</fullName>
    </submittedName>
</protein>
<dbReference type="Gene3D" id="3.20.20.100">
    <property type="entry name" value="NADP-dependent oxidoreductase domain"/>
    <property type="match status" value="4"/>
</dbReference>
<gene>
    <name evidence="4" type="ORF">Ccrd_007042</name>
</gene>
<reference evidence="4 5" key="1">
    <citation type="journal article" date="2016" name="Sci. Rep.">
        <title>The genome sequence of the outbreeding globe artichoke constructed de novo incorporating a phase-aware low-pass sequencing strategy of F1 progeny.</title>
        <authorList>
            <person name="Scaglione D."/>
            <person name="Reyes-Chin-Wo S."/>
            <person name="Acquadro A."/>
            <person name="Froenicke L."/>
            <person name="Portis E."/>
            <person name="Beitel C."/>
            <person name="Tirone M."/>
            <person name="Mauro R."/>
            <person name="Lo Monaco A."/>
            <person name="Mauromicale G."/>
            <person name="Faccioli P."/>
            <person name="Cattivelli L."/>
            <person name="Rieseberg L."/>
            <person name="Michelmore R."/>
            <person name="Lanteri S."/>
        </authorList>
    </citation>
    <scope>NUCLEOTIDE SEQUENCE [LARGE SCALE GENOMIC DNA]</scope>
    <source>
        <strain evidence="4">2C</strain>
    </source>
</reference>
<dbReference type="STRING" id="59895.A0A103XHR7"/>
<dbReference type="OMA" id="RFQNVEH"/>
<keyword evidence="2" id="KW-0560">Oxidoreductase</keyword>
<feature type="domain" description="NADP-dependent oxidoreductase" evidence="3">
    <location>
        <begin position="685"/>
        <end position="978"/>
    </location>
</feature>
<organism evidence="4 5">
    <name type="scientific">Cynara cardunculus var. scolymus</name>
    <name type="common">Globe artichoke</name>
    <name type="synonym">Cynara scolymus</name>
    <dbReference type="NCBI Taxonomy" id="59895"/>
    <lineage>
        <taxon>Eukaryota</taxon>
        <taxon>Viridiplantae</taxon>
        <taxon>Streptophyta</taxon>
        <taxon>Embryophyta</taxon>
        <taxon>Tracheophyta</taxon>
        <taxon>Spermatophyta</taxon>
        <taxon>Magnoliopsida</taxon>
        <taxon>eudicotyledons</taxon>
        <taxon>Gunneridae</taxon>
        <taxon>Pentapetalae</taxon>
        <taxon>asterids</taxon>
        <taxon>campanulids</taxon>
        <taxon>Asterales</taxon>
        <taxon>Asteraceae</taxon>
        <taxon>Carduoideae</taxon>
        <taxon>Cardueae</taxon>
        <taxon>Carduinae</taxon>
        <taxon>Cynara</taxon>
    </lineage>
</organism>
<evidence type="ECO:0000313" key="4">
    <source>
        <dbReference type="EMBL" id="KVH90950.1"/>
    </source>
</evidence>
<dbReference type="FunFam" id="3.20.20.100:FF:000048">
    <property type="entry name" value="Probable aldo-keto reductase 4"/>
    <property type="match status" value="1"/>
</dbReference>
<dbReference type="InterPro" id="IPR020471">
    <property type="entry name" value="AKR"/>
</dbReference>
<name>A0A103XHR7_CYNCS</name>
<dbReference type="PANTHER" id="PTHR43625">
    <property type="entry name" value="AFLATOXIN B1 ALDEHYDE REDUCTASE"/>
    <property type="match status" value="1"/>
</dbReference>
<comment type="caution">
    <text evidence="4">The sequence shown here is derived from an EMBL/GenBank/DDBJ whole genome shotgun (WGS) entry which is preliminary data.</text>
</comment>
<dbReference type="GO" id="GO:0016491">
    <property type="term" value="F:oxidoreductase activity"/>
    <property type="evidence" value="ECO:0007669"/>
    <property type="project" value="UniProtKB-KW"/>
</dbReference>
<dbReference type="SUPFAM" id="SSF51430">
    <property type="entry name" value="NAD(P)-linked oxidoreductase"/>
    <property type="match status" value="4"/>
</dbReference>
<dbReference type="CDD" id="cd19145">
    <property type="entry name" value="AKR_AKR13D1"/>
    <property type="match status" value="4"/>
</dbReference>
<sequence>MASVVPQVKLGSQGLVVSAQGLGCMGMSGNYGLPKPEPDMIKLIHHAINSGVTFLDTSDVYGPHTNEILVGKALKEGGLRDKVQIATKFGIQWIDGKPDVCGDPAYVRSACEASLKRLDIDCIDLYYVHRIDIRVPIEVTMGELKKLVEEGKVKYIGLSEASASTIRRAHAYKMSGHYGRDLEDEIVPTCRELGIGIVPYSPIGRGFLAVGPKLVENLIEGDFRKSMPRFQNVEHNKTVFERVNSMATRKGCTAAQLALAWVHHQGKDVVPIPGTTKLENFNQNIGALSIKLTAEEMAELESFASNEMVRGERHVNMRHTWINSETPPVSSWKAPFHPQTETTMATLVPKLKLGSQGLVVSAQGLGCMGMSGSYGPPKSESDMIHLLRHAIHSGVTFLDTSDVYGPYTNEILIGKAMKETGLREKVQIATKFGFKLINENFEVSGDPAYVRSACEASLKRLDIDCIDLYYVHRIDTRVPIEITYIGLSEASGSTIRRAHVVHPITAVQNEWSLWTRDVEDEIVSTCRELGIGIVAYSPIGWGFLAAVPRFQNVEHNKTVFERVNSMATRKGCTAAQLALAWVHHQGSDVVPIPGTTKVENFDQNIGALSVKLTVEEMAELESFASSDMVKGERNAHMQLTWMNSETPPLSIVHLLGFEINTKTREKMAGVKRIKLGSQGLEVSALGLGCMGMSGGYGPAKPEEEMIKVIHHAINSGVTHLDTSDVYGPHTNEILVGKALKGIEREKVQLATKFGIIFGASMGNTEIHGEPEYVRASCEASLKRLDVDYIDLYYVHRIDTKTPIEITMGELKKLVEEGKIKYIGLSEAGPETIRRAHAVHPITAVQLEWSLWTRDAEQEVIPTCRELGIGIVPFAPLGSGFFAAGPKLMDNLADNDFRKILPRLQGENFEHNKVVFERVSQMAEKKGCTLSQLALAWVLHQGDDVAPIPGTTKIENLNQNLGALTVKLTAEDMAELESVASFKGDRMPEQILVHSYKNSDTPPLSSWKSEEKMSDLKRIKLGSQGLEVSALGLGCMRMSSGYGPTKPEEEEMIKLIHHAINSGITHLDTSDFYGPHANEILIGNVSSYFVVALKGIEREKVQLATKFGVKFGGIRGNEEIHGEPEYVRASCEASLKRLGVDYIDLYYMDELKKLVEEGKIKYIGLSEAGPETIRRAHAVHPITAVQLEWSLWTRDAEEEVIPTCRELGIGIVPYGPLGGGFLASGPKLMDNMADNDFRKVCTRRILRFRIFPRLQGENFEHNKVVCERVNEMAEKKGCILPQLALAWVLHQGDDVGPIPGTTKVENLNQNLGALTVKLTAEDMVELESVASFKGPRMPEQFLVHSYKNSDTPPLSSL</sequence>
<evidence type="ECO:0000256" key="1">
    <source>
        <dbReference type="ARBA" id="ARBA00022857"/>
    </source>
</evidence>
<dbReference type="Proteomes" id="UP000243975">
    <property type="component" value="Unassembled WGS sequence"/>
</dbReference>
<dbReference type="Pfam" id="PF00248">
    <property type="entry name" value="Aldo_ket_red"/>
    <property type="match status" value="4"/>
</dbReference>
<dbReference type="InterPro" id="IPR036812">
    <property type="entry name" value="NAD(P)_OxRdtase_dom_sf"/>
</dbReference>
<dbReference type="InterPro" id="IPR050791">
    <property type="entry name" value="Aldo-Keto_reductase"/>
</dbReference>
<keyword evidence="5" id="KW-1185">Reference proteome</keyword>
<feature type="domain" description="NADP-dependent oxidoreductase" evidence="3">
    <location>
        <begin position="21"/>
        <end position="303"/>
    </location>
</feature>